<feature type="transmembrane region" description="Helical" evidence="5">
    <location>
        <begin position="21"/>
        <end position="44"/>
    </location>
</feature>
<dbReference type="PANTHER" id="PTHR12570:SF9">
    <property type="entry name" value="MAGNESIUM TRANSPORTER NIPA8-RELATED"/>
    <property type="match status" value="1"/>
</dbReference>
<name>A0A3G5AM71_9VIRU</name>
<comment type="subcellular location">
    <subcellularLocation>
        <location evidence="1">Membrane</location>
        <topology evidence="1">Multi-pass membrane protein</topology>
    </subcellularLocation>
</comment>
<dbReference type="GO" id="GO:0016020">
    <property type="term" value="C:membrane"/>
    <property type="evidence" value="ECO:0007669"/>
    <property type="project" value="UniProtKB-SubCell"/>
</dbReference>
<dbReference type="InterPro" id="IPR008521">
    <property type="entry name" value="Mg_trans_NIPA"/>
</dbReference>
<keyword evidence="2 5" id="KW-0812">Transmembrane</keyword>
<accession>A0A3G5AM71</accession>
<evidence type="ECO:0000256" key="2">
    <source>
        <dbReference type="ARBA" id="ARBA00022692"/>
    </source>
</evidence>
<evidence type="ECO:0000256" key="1">
    <source>
        <dbReference type="ARBA" id="ARBA00004141"/>
    </source>
</evidence>
<gene>
    <name evidence="6" type="ORF">Sylvanvirus26_9</name>
</gene>
<organism evidence="6">
    <name type="scientific">Sylvanvirus sp</name>
    <dbReference type="NCBI Taxonomy" id="2487774"/>
    <lineage>
        <taxon>Viruses</taxon>
    </lineage>
</organism>
<evidence type="ECO:0000313" key="6">
    <source>
        <dbReference type="EMBL" id="AYV87119.1"/>
    </source>
</evidence>
<reference evidence="6" key="1">
    <citation type="submission" date="2018-10" db="EMBL/GenBank/DDBJ databases">
        <title>Hidden diversity of soil giant viruses.</title>
        <authorList>
            <person name="Schulz F."/>
            <person name="Alteio L."/>
            <person name="Goudeau D."/>
            <person name="Ryan E.M."/>
            <person name="Malmstrom R.R."/>
            <person name="Blanchard J."/>
            <person name="Woyke T."/>
        </authorList>
    </citation>
    <scope>NUCLEOTIDE SEQUENCE</scope>
    <source>
        <strain evidence="6">SYV1</strain>
    </source>
</reference>
<dbReference type="PANTHER" id="PTHR12570">
    <property type="match status" value="1"/>
</dbReference>
<evidence type="ECO:0000256" key="5">
    <source>
        <dbReference type="SAM" id="Phobius"/>
    </source>
</evidence>
<evidence type="ECO:0000256" key="4">
    <source>
        <dbReference type="ARBA" id="ARBA00023136"/>
    </source>
</evidence>
<sequence length="170" mass="19518">MFSCIIIQQYFISIAFQNFEIIFCVPVFQCLWISTSAMGGACYFGEFSDFSPSQTAFFILGLVLTLIGVGLLILRRQGRTVQRPIIENKPFGSELENGVPLSYVEDPRRGWYGMYYEGTIWEENPHSTNTVLPITFFNRYIISDTTKQPETYHQQPNLVTIFQKVTEVKA</sequence>
<proteinExistence type="predicted"/>
<evidence type="ECO:0000256" key="3">
    <source>
        <dbReference type="ARBA" id="ARBA00022989"/>
    </source>
</evidence>
<keyword evidence="4 5" id="KW-0472">Membrane</keyword>
<feature type="transmembrane region" description="Helical" evidence="5">
    <location>
        <begin position="56"/>
        <end position="74"/>
    </location>
</feature>
<keyword evidence="3 5" id="KW-1133">Transmembrane helix</keyword>
<dbReference type="EMBL" id="MK072532">
    <property type="protein sequence ID" value="AYV87119.1"/>
    <property type="molecule type" value="Genomic_DNA"/>
</dbReference>
<protein>
    <submittedName>
        <fullName evidence="6">Uncharacterized protein</fullName>
    </submittedName>
</protein>
<dbReference type="GO" id="GO:0015095">
    <property type="term" value="F:magnesium ion transmembrane transporter activity"/>
    <property type="evidence" value="ECO:0007669"/>
    <property type="project" value="InterPro"/>
</dbReference>